<feature type="region of interest" description="Disordered" evidence="1">
    <location>
        <begin position="58"/>
        <end position="91"/>
    </location>
</feature>
<keyword evidence="3" id="KW-1185">Reference proteome</keyword>
<name>A0A2T4UPS4_9MICO</name>
<evidence type="ECO:0000313" key="2">
    <source>
        <dbReference type="EMBL" id="PTL71521.1"/>
    </source>
</evidence>
<dbReference type="EMBL" id="PZPL01000001">
    <property type="protein sequence ID" value="PTL71521.1"/>
    <property type="molecule type" value="Genomic_DNA"/>
</dbReference>
<dbReference type="RefSeq" id="WP_107573393.1">
    <property type="nucleotide sequence ID" value="NZ_PZPL01000001.1"/>
</dbReference>
<evidence type="ECO:0000313" key="3">
    <source>
        <dbReference type="Proteomes" id="UP000241085"/>
    </source>
</evidence>
<organism evidence="2 3">
    <name type="scientific">Rathayibacter caricis DSM 15933</name>
    <dbReference type="NCBI Taxonomy" id="1328867"/>
    <lineage>
        <taxon>Bacteria</taxon>
        <taxon>Bacillati</taxon>
        <taxon>Actinomycetota</taxon>
        <taxon>Actinomycetes</taxon>
        <taxon>Micrococcales</taxon>
        <taxon>Microbacteriaceae</taxon>
        <taxon>Rathayibacter</taxon>
    </lineage>
</organism>
<protein>
    <recommendedName>
        <fullName evidence="4">Flavodoxin-like domain-containing protein</fullName>
    </recommendedName>
</protein>
<dbReference type="AlphaFoldDB" id="A0A2T4UPS4"/>
<dbReference type="SUPFAM" id="SSF52218">
    <property type="entry name" value="Flavoproteins"/>
    <property type="match status" value="1"/>
</dbReference>
<evidence type="ECO:0008006" key="4">
    <source>
        <dbReference type="Google" id="ProtNLM"/>
    </source>
</evidence>
<feature type="compositionally biased region" description="Basic and acidic residues" evidence="1">
    <location>
        <begin position="69"/>
        <end position="91"/>
    </location>
</feature>
<sequence length="91" mass="9729">MRALVVDESQFGTTHRIAEAIGRGLAETLDVEVVDVNAALRLEGVDLLVVGGAAHVRGLSSPRAPLHHGSPEGPRRRARSDMARERPRASS</sequence>
<dbReference type="InterPro" id="IPR029039">
    <property type="entry name" value="Flavoprotein-like_sf"/>
</dbReference>
<reference evidence="2 3" key="1">
    <citation type="submission" date="2018-03" db="EMBL/GenBank/DDBJ databases">
        <title>Bacteriophage NCPPB3778 and a type I-E CRISPR drive the evolution of the US Biological Select Agent, Rathayibacter toxicus.</title>
        <authorList>
            <person name="Davis E.W.II."/>
            <person name="Tabima J.F."/>
            <person name="Weisberg A.J."/>
            <person name="Dantas Lopes L."/>
            <person name="Wiseman M.S."/>
            <person name="Wiseman M.S."/>
            <person name="Pupko T."/>
            <person name="Belcher M.S."/>
            <person name="Sechler A.J."/>
            <person name="Tancos M.A."/>
            <person name="Schroeder B.K."/>
            <person name="Murray T.D."/>
            <person name="Luster D.G."/>
            <person name="Schneider W.L."/>
            <person name="Rogers E."/>
            <person name="Andreote F.D."/>
            <person name="Grunwald N.J."/>
            <person name="Putnam M.L."/>
            <person name="Chang J.H."/>
        </authorList>
    </citation>
    <scope>NUCLEOTIDE SEQUENCE [LARGE SCALE GENOMIC DNA]</scope>
    <source>
        <strain evidence="2 3">DSM 15933</strain>
    </source>
</reference>
<dbReference type="Gene3D" id="3.40.50.360">
    <property type="match status" value="1"/>
</dbReference>
<evidence type="ECO:0000256" key="1">
    <source>
        <dbReference type="SAM" id="MobiDB-lite"/>
    </source>
</evidence>
<comment type="caution">
    <text evidence="2">The sequence shown here is derived from an EMBL/GenBank/DDBJ whole genome shotgun (WGS) entry which is preliminary data.</text>
</comment>
<dbReference type="Proteomes" id="UP000241085">
    <property type="component" value="Unassembled WGS sequence"/>
</dbReference>
<proteinExistence type="predicted"/>
<accession>A0A2T4UPS4</accession>
<gene>
    <name evidence="2" type="ORF">C1I63_00700</name>
</gene>